<evidence type="ECO:0000313" key="2">
    <source>
        <dbReference type="EMBL" id="OWP06675.1"/>
    </source>
</evidence>
<name>A0A218ZHC8_9HELO</name>
<dbReference type="Proteomes" id="UP000242519">
    <property type="component" value="Unassembled WGS sequence"/>
</dbReference>
<reference evidence="2 3" key="1">
    <citation type="submission" date="2017-04" db="EMBL/GenBank/DDBJ databases">
        <title>Draft genome sequence of Marssonina coronaria NL1: causal agent of apple blotch.</title>
        <authorList>
            <person name="Cheng Q."/>
        </authorList>
    </citation>
    <scope>NUCLEOTIDE SEQUENCE [LARGE SCALE GENOMIC DNA]</scope>
    <source>
        <strain evidence="2 3">NL1</strain>
    </source>
</reference>
<feature type="region of interest" description="Disordered" evidence="1">
    <location>
        <begin position="247"/>
        <end position="294"/>
    </location>
</feature>
<feature type="region of interest" description="Disordered" evidence="1">
    <location>
        <begin position="32"/>
        <end position="59"/>
    </location>
</feature>
<feature type="compositionally biased region" description="Basic and acidic residues" evidence="1">
    <location>
        <begin position="46"/>
        <end position="59"/>
    </location>
</feature>
<dbReference type="EMBL" id="MZNU01000038">
    <property type="protein sequence ID" value="OWP06675.1"/>
    <property type="molecule type" value="Genomic_DNA"/>
</dbReference>
<dbReference type="InParanoid" id="A0A218ZHC8"/>
<gene>
    <name evidence="2" type="ORF">B2J93_5154</name>
</gene>
<protein>
    <submittedName>
        <fullName evidence="2">Uncharacterized protein</fullName>
    </submittedName>
</protein>
<evidence type="ECO:0000313" key="3">
    <source>
        <dbReference type="Proteomes" id="UP000242519"/>
    </source>
</evidence>
<sequence>MSATNSPTITIGGTETQVADIAENLTSYVIIEGSGRTPPPNTNPNPREEAQTREASEGHAEHAYGCIMGQAEEIARLEQRIVDLEEAGAAKDAHVCRLRRDADESRELVRRHQEDLVEISDVRRNATGRVPPGVRARARAPVPTVSAELVERLQKTIAEISGVTAEQTVTILEQEKTIDSRDRTNDELVDRFVALEEQLDEERTCHGRLSAEILRLKRLLRQQQRTIEAQSHRIRMFENFCSRYRETRRAEENSGPERNRVKREILSEGERDNEAGRDSGQEERWAEVSRKRRA</sequence>
<proteinExistence type="predicted"/>
<accession>A0A218ZHC8</accession>
<organism evidence="2 3">
    <name type="scientific">Diplocarpon coronariae</name>
    <dbReference type="NCBI Taxonomy" id="2795749"/>
    <lineage>
        <taxon>Eukaryota</taxon>
        <taxon>Fungi</taxon>
        <taxon>Dikarya</taxon>
        <taxon>Ascomycota</taxon>
        <taxon>Pezizomycotina</taxon>
        <taxon>Leotiomycetes</taxon>
        <taxon>Helotiales</taxon>
        <taxon>Drepanopezizaceae</taxon>
        <taxon>Diplocarpon</taxon>
    </lineage>
</organism>
<keyword evidence="3" id="KW-1185">Reference proteome</keyword>
<comment type="caution">
    <text evidence="2">The sequence shown here is derived from an EMBL/GenBank/DDBJ whole genome shotgun (WGS) entry which is preliminary data.</text>
</comment>
<dbReference type="AlphaFoldDB" id="A0A218ZHC8"/>
<evidence type="ECO:0000256" key="1">
    <source>
        <dbReference type="SAM" id="MobiDB-lite"/>
    </source>
</evidence>